<comment type="function">
    <text evidence="14">Member of a two-component regulatory system.</text>
</comment>
<evidence type="ECO:0000256" key="7">
    <source>
        <dbReference type="ARBA" id="ARBA00022692"/>
    </source>
</evidence>
<comment type="catalytic activity">
    <reaction evidence="1 14">
        <text>ATP + protein L-histidine = ADP + protein N-phospho-L-histidine.</text>
        <dbReference type="EC" id="2.7.13.3"/>
    </reaction>
</comment>
<evidence type="ECO:0000256" key="1">
    <source>
        <dbReference type="ARBA" id="ARBA00000085"/>
    </source>
</evidence>
<dbReference type="OrthoDB" id="9786919at2"/>
<gene>
    <name evidence="17" type="ORF">DNK49_15355</name>
</gene>
<evidence type="ECO:0000259" key="15">
    <source>
        <dbReference type="PROSITE" id="PS50109"/>
    </source>
</evidence>
<keyword evidence="10 14" id="KW-0067">ATP-binding</keyword>
<dbReference type="SUPFAM" id="SSF47384">
    <property type="entry name" value="Homodimeric domain of signal transducing histidine kinase"/>
    <property type="match status" value="1"/>
</dbReference>
<dbReference type="AlphaFoldDB" id="A0A323UT71"/>
<dbReference type="CDD" id="cd00075">
    <property type="entry name" value="HATPase"/>
    <property type="match status" value="1"/>
</dbReference>
<sequence>MRPRGARSLNSWLSWWLGVLTFVGLGVVCSVVYAVTSWSFASRQLDELGKYRVLVLHLLDEHLVQGDIDQLRHKLDDFLVGHSTLSLKLTASEGGVLFLRESASRHVSASRTANFEIPSSSGLGSSAGTFKGELKLDIDADEDVLRRLAWTLLISALAGTTLVCSGGWWLVRRAFAPVRDLSERVAALAPDSLSLSLDGSDQAEELSLLVVQFNALLARVERAYQQLEGFNADVAHELRTPLATLIGETELALSRERGVAQLRDVLGSNLEELQRLAGLVNDMLFLSNADRGALARCSPVSSLAEVVSEVVEYHDAALHEAGVTVRVMGDGVGRFDLPLLRRALSNLFANATRYAERGSVMSFRIEATSRGSIRFSLSNVGPAISEEHLPRLFDRFYRVDSARQRSDANHGLGLSIVAAVARMHGGVPFAKSSHDCVTVGFELPASPP</sequence>
<evidence type="ECO:0000256" key="12">
    <source>
        <dbReference type="ARBA" id="ARBA00023012"/>
    </source>
</evidence>
<evidence type="ECO:0000256" key="11">
    <source>
        <dbReference type="ARBA" id="ARBA00022989"/>
    </source>
</evidence>
<dbReference type="GO" id="GO:0000155">
    <property type="term" value="F:phosphorelay sensor kinase activity"/>
    <property type="evidence" value="ECO:0007669"/>
    <property type="project" value="InterPro"/>
</dbReference>
<keyword evidence="4 14" id="KW-0997">Cell inner membrane</keyword>
<dbReference type="Pfam" id="PF02518">
    <property type="entry name" value="HATPase_c"/>
    <property type="match status" value="1"/>
</dbReference>
<dbReference type="CDD" id="cd00082">
    <property type="entry name" value="HisKA"/>
    <property type="match status" value="1"/>
</dbReference>
<evidence type="ECO:0000256" key="6">
    <source>
        <dbReference type="ARBA" id="ARBA00022679"/>
    </source>
</evidence>
<comment type="caution">
    <text evidence="17">The sequence shown here is derived from an EMBL/GenBank/DDBJ whole genome shotgun (WGS) entry which is preliminary data.</text>
</comment>
<dbReference type="InterPro" id="IPR004358">
    <property type="entry name" value="Sig_transdc_His_kin-like_C"/>
</dbReference>
<keyword evidence="7 14" id="KW-0812">Transmembrane</keyword>
<dbReference type="Gene3D" id="3.30.565.10">
    <property type="entry name" value="Histidine kinase-like ATPase, C-terminal domain"/>
    <property type="match status" value="1"/>
</dbReference>
<proteinExistence type="predicted"/>
<keyword evidence="18" id="KW-1185">Reference proteome</keyword>
<dbReference type="PANTHER" id="PTHR45436">
    <property type="entry name" value="SENSOR HISTIDINE KINASE YKOH"/>
    <property type="match status" value="1"/>
</dbReference>
<evidence type="ECO:0000313" key="18">
    <source>
        <dbReference type="Proteomes" id="UP000248259"/>
    </source>
</evidence>
<dbReference type="InterPro" id="IPR036890">
    <property type="entry name" value="HATPase_C_sf"/>
</dbReference>
<comment type="subcellular location">
    <subcellularLocation>
        <location evidence="2 14">Cell inner membrane</location>
    </subcellularLocation>
</comment>
<dbReference type="GO" id="GO:0005886">
    <property type="term" value="C:plasma membrane"/>
    <property type="evidence" value="ECO:0007669"/>
    <property type="project" value="UniProtKB-SubCell"/>
</dbReference>
<dbReference type="EMBL" id="QKOE01000012">
    <property type="protein sequence ID" value="PZA15587.1"/>
    <property type="molecule type" value="Genomic_DNA"/>
</dbReference>
<dbReference type="SUPFAM" id="SSF55874">
    <property type="entry name" value="ATPase domain of HSP90 chaperone/DNA topoisomerase II/histidine kinase"/>
    <property type="match status" value="1"/>
</dbReference>
<feature type="domain" description="HAMP" evidence="16">
    <location>
        <begin position="172"/>
        <end position="225"/>
    </location>
</feature>
<dbReference type="Pfam" id="PF00512">
    <property type="entry name" value="HisKA"/>
    <property type="match status" value="1"/>
</dbReference>
<evidence type="ECO:0000256" key="4">
    <source>
        <dbReference type="ARBA" id="ARBA00022519"/>
    </source>
</evidence>
<keyword evidence="13 14" id="KW-0472">Membrane</keyword>
<dbReference type="PROSITE" id="PS50885">
    <property type="entry name" value="HAMP"/>
    <property type="match status" value="1"/>
</dbReference>
<evidence type="ECO:0000256" key="5">
    <source>
        <dbReference type="ARBA" id="ARBA00022553"/>
    </source>
</evidence>
<dbReference type="SMART" id="SM00387">
    <property type="entry name" value="HATPase_c"/>
    <property type="match status" value="1"/>
</dbReference>
<keyword evidence="12 14" id="KW-0902">Two-component regulatory system</keyword>
<dbReference type="InterPro" id="IPR050428">
    <property type="entry name" value="TCS_sensor_his_kinase"/>
</dbReference>
<dbReference type="InterPro" id="IPR005467">
    <property type="entry name" value="His_kinase_dom"/>
</dbReference>
<feature type="transmembrane region" description="Helical" evidence="14">
    <location>
        <begin position="12"/>
        <end position="35"/>
    </location>
</feature>
<dbReference type="Gene3D" id="6.10.340.10">
    <property type="match status" value="1"/>
</dbReference>
<dbReference type="GO" id="GO:0005524">
    <property type="term" value="F:ATP binding"/>
    <property type="evidence" value="ECO:0007669"/>
    <property type="project" value="UniProtKB-KW"/>
</dbReference>
<dbReference type="InterPro" id="IPR006290">
    <property type="entry name" value="CztS_silS_copS"/>
</dbReference>
<evidence type="ECO:0000256" key="13">
    <source>
        <dbReference type="ARBA" id="ARBA00023136"/>
    </source>
</evidence>
<evidence type="ECO:0000313" key="17">
    <source>
        <dbReference type="EMBL" id="PZA15587.1"/>
    </source>
</evidence>
<dbReference type="NCBIfam" id="TIGR01386">
    <property type="entry name" value="cztS_silS_copS"/>
    <property type="match status" value="1"/>
</dbReference>
<accession>A0A323UT71</accession>
<evidence type="ECO:0000256" key="14">
    <source>
        <dbReference type="RuleBase" id="RU364088"/>
    </source>
</evidence>
<protein>
    <recommendedName>
        <fullName evidence="14">Sensor protein</fullName>
        <ecNumber evidence="14">2.7.13.3</ecNumber>
    </recommendedName>
</protein>
<dbReference type="InterPro" id="IPR003660">
    <property type="entry name" value="HAMP_dom"/>
</dbReference>
<keyword evidence="9 14" id="KW-0418">Kinase</keyword>
<dbReference type="EC" id="2.7.13.3" evidence="14"/>
<keyword evidence="6 14" id="KW-0808">Transferase</keyword>
<dbReference type="PROSITE" id="PS50109">
    <property type="entry name" value="HIS_KIN"/>
    <property type="match status" value="1"/>
</dbReference>
<keyword evidence="8 14" id="KW-0547">Nucleotide-binding</keyword>
<name>A0A323UT71_9RHOO</name>
<dbReference type="PANTHER" id="PTHR45436:SF9">
    <property type="entry name" value="SENSOR PROTEIN"/>
    <property type="match status" value="1"/>
</dbReference>
<dbReference type="InterPro" id="IPR003661">
    <property type="entry name" value="HisK_dim/P_dom"/>
</dbReference>
<keyword evidence="3 14" id="KW-1003">Cell membrane</keyword>
<keyword evidence="5" id="KW-0597">Phosphoprotein</keyword>
<keyword evidence="11 14" id="KW-1133">Transmembrane helix</keyword>
<evidence type="ECO:0000256" key="9">
    <source>
        <dbReference type="ARBA" id="ARBA00022777"/>
    </source>
</evidence>
<dbReference type="SMART" id="SM00388">
    <property type="entry name" value="HisKA"/>
    <property type="match status" value="1"/>
</dbReference>
<feature type="domain" description="Histidine kinase" evidence="15">
    <location>
        <begin position="233"/>
        <end position="447"/>
    </location>
</feature>
<dbReference type="SMART" id="SM00304">
    <property type="entry name" value="HAMP"/>
    <property type="match status" value="1"/>
</dbReference>
<reference evidence="17 18" key="1">
    <citation type="submission" date="2018-06" db="EMBL/GenBank/DDBJ databases">
        <title>Azoarcus communis strain SWub3 genome.</title>
        <authorList>
            <person name="Zorraquino Salvo V."/>
            <person name="Toubiana D."/>
            <person name="Blumwald E."/>
        </authorList>
    </citation>
    <scope>NUCLEOTIDE SEQUENCE [LARGE SCALE GENOMIC DNA]</scope>
    <source>
        <strain evidence="17 18">SWub3</strain>
    </source>
</reference>
<dbReference type="InterPro" id="IPR036097">
    <property type="entry name" value="HisK_dim/P_sf"/>
</dbReference>
<evidence type="ECO:0000259" key="16">
    <source>
        <dbReference type="PROSITE" id="PS50885"/>
    </source>
</evidence>
<organism evidence="17 18">
    <name type="scientific">Parazoarcus communis SWub3 = DSM 12120</name>
    <dbReference type="NCBI Taxonomy" id="1121029"/>
    <lineage>
        <taxon>Bacteria</taxon>
        <taxon>Pseudomonadati</taxon>
        <taxon>Pseudomonadota</taxon>
        <taxon>Betaproteobacteria</taxon>
        <taxon>Rhodocyclales</taxon>
        <taxon>Zoogloeaceae</taxon>
        <taxon>Parazoarcus</taxon>
    </lineage>
</organism>
<feature type="transmembrane region" description="Helical" evidence="14">
    <location>
        <begin position="148"/>
        <end position="171"/>
    </location>
</feature>
<evidence type="ECO:0000256" key="2">
    <source>
        <dbReference type="ARBA" id="ARBA00004533"/>
    </source>
</evidence>
<evidence type="ECO:0000256" key="10">
    <source>
        <dbReference type="ARBA" id="ARBA00022840"/>
    </source>
</evidence>
<dbReference type="Gene3D" id="1.10.287.130">
    <property type="match status" value="1"/>
</dbReference>
<dbReference type="InterPro" id="IPR003594">
    <property type="entry name" value="HATPase_dom"/>
</dbReference>
<dbReference type="FunFam" id="1.10.287.130:FF:000001">
    <property type="entry name" value="Two-component sensor histidine kinase"/>
    <property type="match status" value="1"/>
</dbReference>
<dbReference type="Proteomes" id="UP000248259">
    <property type="component" value="Unassembled WGS sequence"/>
</dbReference>
<evidence type="ECO:0000256" key="8">
    <source>
        <dbReference type="ARBA" id="ARBA00022741"/>
    </source>
</evidence>
<evidence type="ECO:0000256" key="3">
    <source>
        <dbReference type="ARBA" id="ARBA00022475"/>
    </source>
</evidence>
<dbReference type="PRINTS" id="PR00344">
    <property type="entry name" value="BCTRLSENSOR"/>
</dbReference>